<feature type="domain" description="DAGKc" evidence="11">
    <location>
        <begin position="160"/>
        <end position="372"/>
    </location>
</feature>
<evidence type="ECO:0000313" key="12">
    <source>
        <dbReference type="EMBL" id="KAG5482582.1"/>
    </source>
</evidence>
<dbReference type="SUPFAM" id="SSF111331">
    <property type="entry name" value="NAD kinase/diacylglycerol kinase-like"/>
    <property type="match status" value="1"/>
</dbReference>
<keyword evidence="5" id="KW-0547">Nucleotide-binding</keyword>
<dbReference type="Pfam" id="PF00781">
    <property type="entry name" value="DAGK_cat"/>
    <property type="match status" value="1"/>
</dbReference>
<reference evidence="12 13" key="1">
    <citation type="submission" date="2021-02" db="EMBL/GenBank/DDBJ databases">
        <title>Leishmania (Mundinia) enrietti genome sequencing and assembly.</title>
        <authorList>
            <person name="Almutairi H."/>
            <person name="Gatherer D."/>
        </authorList>
    </citation>
    <scope>NUCLEOTIDE SEQUENCE [LARGE SCALE GENOMIC DNA]</scope>
    <source>
        <strain evidence="12">CUR178</strain>
    </source>
</reference>
<comment type="caution">
    <text evidence="12">The sequence shown here is derived from an EMBL/GenBank/DDBJ whole genome shotgun (WGS) entry which is preliminary data.</text>
</comment>
<feature type="region of interest" description="Disordered" evidence="10">
    <location>
        <begin position="65"/>
        <end position="92"/>
    </location>
</feature>
<dbReference type="SMART" id="SM00045">
    <property type="entry name" value="DAGKa"/>
    <property type="match status" value="1"/>
</dbReference>
<evidence type="ECO:0000256" key="6">
    <source>
        <dbReference type="ARBA" id="ARBA00022771"/>
    </source>
</evidence>
<gene>
    <name evidence="12" type="ORF">CUR178_05724</name>
</gene>
<dbReference type="Pfam" id="PF00609">
    <property type="entry name" value="DAGK_acc"/>
    <property type="match status" value="1"/>
</dbReference>
<dbReference type="PANTHER" id="PTHR11255:SF54">
    <property type="entry name" value="DIACYLGLYCEROL KINASE THETA"/>
    <property type="match status" value="1"/>
</dbReference>
<sequence length="732" mass="77887">MSNEARFSYQPSAPAAPTGHALELGDGTAKSREASSSSSSTFEDRLVVDNSELFSHAAVRSTKPAIHDDHVGGPDRRNYLSSKPLARAGEVRRGRATDVKIENDMPSVPATPMQSAEDSVRRFDSAASALAEATATGSPAQSPEQLISRYTRHCDSGVEASYNHMAAFINPGSGETGLAETVLSSLRDELGTRRVMVLRGDVFANPAPLRLVIKQQAVIYHTPGQPARQQRGTVVVCGGDGTVSFLMTQLDLVRRELEVEFQPFVTAFQQQQQQRQLHRDSFVSASSSLRDEPAHPHFTMPALAPLPLGTANDYSNCVGFGCAFSPSGNGWCGLCALCGCGADAGAQVAAALRDAVTAPCVSFDRWEVSLVPLRVAQAAVRPESLPPAAEAVEKASPGVPPGGGAAASKHAAPTAAGAQGFHSPLWDRSARSRSLANAVYNVDWAKVHTSGQCVTHGLINYLGVGFDAYVATKFNATRRAHPTVCNTRAHNKAVYGVIGLSGSFKCKKLRKIIPMVCVPRLQLSGVGSATNVASSLSGARDFVALQLPSMAKALVLTNVNCYSAGTHPWNPQSGELYYRPVTLRTGKVAPSIATAPNSAAGAPLPTPTPRPVAINDRAFEVQAMGGVLHYTSLGIGLSSSTKLAQTDEMFVFVLCTPDDLQFPSGQCSAYTKVHLKEKYESRIESDDGVRASLNVQIDGEPMPRITESTIIHVRRQPGVRVLIRCRNANVVQ</sequence>
<dbReference type="InterPro" id="IPR037607">
    <property type="entry name" value="DGK"/>
</dbReference>
<dbReference type="InterPro" id="IPR001206">
    <property type="entry name" value="Diacylglycerol_kinase_cat_dom"/>
</dbReference>
<dbReference type="Gene3D" id="3.40.50.10330">
    <property type="entry name" value="Probable inorganic polyphosphate/atp-NAD kinase, domain 1"/>
    <property type="match status" value="1"/>
</dbReference>
<evidence type="ECO:0000256" key="10">
    <source>
        <dbReference type="SAM" id="MobiDB-lite"/>
    </source>
</evidence>
<evidence type="ECO:0000256" key="5">
    <source>
        <dbReference type="ARBA" id="ARBA00022741"/>
    </source>
</evidence>
<dbReference type="InterPro" id="IPR000756">
    <property type="entry name" value="Diacylglycerol_kin_accessory"/>
</dbReference>
<name>A0A836HAK1_LEIEN</name>
<evidence type="ECO:0000256" key="9">
    <source>
        <dbReference type="ARBA" id="ARBA00023136"/>
    </source>
</evidence>
<dbReference type="GO" id="GO:0016020">
    <property type="term" value="C:membrane"/>
    <property type="evidence" value="ECO:0007669"/>
    <property type="project" value="UniProtKB-SubCell"/>
</dbReference>
<dbReference type="GeneID" id="94172918"/>
<evidence type="ECO:0000256" key="2">
    <source>
        <dbReference type="ARBA" id="ARBA00009280"/>
    </source>
</evidence>
<evidence type="ECO:0000259" key="11">
    <source>
        <dbReference type="PROSITE" id="PS50146"/>
    </source>
</evidence>
<dbReference type="EC" id="2.7.1.107" evidence="3"/>
<keyword evidence="4" id="KW-0808">Transferase</keyword>
<dbReference type="PROSITE" id="PS50146">
    <property type="entry name" value="DAGK"/>
    <property type="match status" value="1"/>
</dbReference>
<organism evidence="12 13">
    <name type="scientific">Leishmania enriettii</name>
    <dbReference type="NCBI Taxonomy" id="5663"/>
    <lineage>
        <taxon>Eukaryota</taxon>
        <taxon>Discoba</taxon>
        <taxon>Euglenozoa</taxon>
        <taxon>Kinetoplastea</taxon>
        <taxon>Metakinetoplastina</taxon>
        <taxon>Trypanosomatida</taxon>
        <taxon>Trypanosomatidae</taxon>
        <taxon>Leishmaniinae</taxon>
        <taxon>Leishmania</taxon>
    </lineage>
</organism>
<feature type="region of interest" description="Disordered" evidence="10">
    <location>
        <begin position="1"/>
        <end position="43"/>
    </location>
</feature>
<dbReference type="GO" id="GO:0005524">
    <property type="term" value="F:ATP binding"/>
    <property type="evidence" value="ECO:0007669"/>
    <property type="project" value="UniProtKB-KW"/>
</dbReference>
<keyword evidence="6" id="KW-0479">Metal-binding</keyword>
<comment type="similarity">
    <text evidence="2">Belongs to the eukaryotic diacylglycerol kinase family.</text>
</comment>
<dbReference type="KEGG" id="lenr:94172918"/>
<feature type="region of interest" description="Disordered" evidence="10">
    <location>
        <begin position="388"/>
        <end position="409"/>
    </location>
</feature>
<keyword evidence="8" id="KW-0067">ATP-binding</keyword>
<keyword evidence="7" id="KW-0418">Kinase</keyword>
<dbReference type="Proteomes" id="UP000674179">
    <property type="component" value="Chromosome 16"/>
</dbReference>
<dbReference type="GO" id="GO:0007200">
    <property type="term" value="P:phospholipase C-activating G protein-coupled receptor signaling pathway"/>
    <property type="evidence" value="ECO:0007669"/>
    <property type="project" value="InterPro"/>
</dbReference>
<dbReference type="InterPro" id="IPR017438">
    <property type="entry name" value="ATP-NAD_kinase_N"/>
</dbReference>
<keyword evidence="13" id="KW-1185">Reference proteome</keyword>
<protein>
    <recommendedName>
        <fullName evidence="3">diacylglycerol kinase (ATP)</fullName>
        <ecNumber evidence="3">2.7.1.107</ecNumber>
    </recommendedName>
</protein>
<dbReference type="GO" id="GO:0004143">
    <property type="term" value="F:ATP-dependent diacylglycerol kinase activity"/>
    <property type="evidence" value="ECO:0007669"/>
    <property type="project" value="UniProtKB-EC"/>
</dbReference>
<comment type="subcellular location">
    <subcellularLocation>
        <location evidence="1">Membrane</location>
    </subcellularLocation>
</comment>
<evidence type="ECO:0000256" key="4">
    <source>
        <dbReference type="ARBA" id="ARBA00022679"/>
    </source>
</evidence>
<keyword evidence="6" id="KW-0862">Zinc</keyword>
<feature type="compositionally biased region" description="Basic and acidic residues" evidence="10">
    <location>
        <begin position="65"/>
        <end position="78"/>
    </location>
</feature>
<evidence type="ECO:0000256" key="3">
    <source>
        <dbReference type="ARBA" id="ARBA00012133"/>
    </source>
</evidence>
<dbReference type="RefSeq" id="XP_067694272.1">
    <property type="nucleotide sequence ID" value="XM_067837408.1"/>
</dbReference>
<accession>A0A836HAK1</accession>
<evidence type="ECO:0000256" key="1">
    <source>
        <dbReference type="ARBA" id="ARBA00004370"/>
    </source>
</evidence>
<evidence type="ECO:0000256" key="8">
    <source>
        <dbReference type="ARBA" id="ARBA00022840"/>
    </source>
</evidence>
<feature type="compositionally biased region" description="Polar residues" evidence="10">
    <location>
        <begin position="1"/>
        <end position="11"/>
    </location>
</feature>
<dbReference type="InterPro" id="IPR016064">
    <property type="entry name" value="NAD/diacylglycerol_kinase_sf"/>
</dbReference>
<proteinExistence type="inferred from homology"/>
<dbReference type="PANTHER" id="PTHR11255">
    <property type="entry name" value="DIACYLGLYCEROL KINASE"/>
    <property type="match status" value="1"/>
</dbReference>
<dbReference type="OrthoDB" id="242257at2759"/>
<dbReference type="EMBL" id="JAFHKP010000016">
    <property type="protein sequence ID" value="KAG5482582.1"/>
    <property type="molecule type" value="Genomic_DNA"/>
</dbReference>
<evidence type="ECO:0000313" key="13">
    <source>
        <dbReference type="Proteomes" id="UP000674179"/>
    </source>
</evidence>
<keyword evidence="6" id="KW-0863">Zinc-finger</keyword>
<dbReference type="GO" id="GO:0008270">
    <property type="term" value="F:zinc ion binding"/>
    <property type="evidence" value="ECO:0007669"/>
    <property type="project" value="UniProtKB-KW"/>
</dbReference>
<keyword evidence="9" id="KW-0472">Membrane</keyword>
<evidence type="ECO:0000256" key="7">
    <source>
        <dbReference type="ARBA" id="ARBA00022777"/>
    </source>
</evidence>
<dbReference type="AlphaFoldDB" id="A0A836HAK1"/>